<protein>
    <recommendedName>
        <fullName evidence="1">SWIM-type domain-containing protein</fullName>
    </recommendedName>
</protein>
<evidence type="ECO:0000259" key="1">
    <source>
        <dbReference type="PROSITE" id="PS50966"/>
    </source>
</evidence>
<gene>
    <name evidence="2" type="ORF">LCGC14_2991420</name>
</gene>
<evidence type="ECO:0000313" key="2">
    <source>
        <dbReference type="EMBL" id="KKK63721.1"/>
    </source>
</evidence>
<feature type="domain" description="SWIM-type" evidence="1">
    <location>
        <begin position="3"/>
        <end position="49"/>
    </location>
</feature>
<accession>A0A0F8ZUR5</accession>
<sequence length="75" mass="8486">MHKQTIVLEGKKIIDATCNCVYAKNNKDMWKNPDKKLCRHATSALLHLDLKTKKQRAYLLIKSPGHPNSANGFVP</sequence>
<dbReference type="GO" id="GO:0008270">
    <property type="term" value="F:zinc ion binding"/>
    <property type="evidence" value="ECO:0007669"/>
    <property type="project" value="InterPro"/>
</dbReference>
<dbReference type="EMBL" id="LAZR01061365">
    <property type="protein sequence ID" value="KKK63721.1"/>
    <property type="molecule type" value="Genomic_DNA"/>
</dbReference>
<organism evidence="2">
    <name type="scientific">marine sediment metagenome</name>
    <dbReference type="NCBI Taxonomy" id="412755"/>
    <lineage>
        <taxon>unclassified sequences</taxon>
        <taxon>metagenomes</taxon>
        <taxon>ecological metagenomes</taxon>
    </lineage>
</organism>
<feature type="non-terminal residue" evidence="2">
    <location>
        <position position="75"/>
    </location>
</feature>
<reference evidence="2" key="1">
    <citation type="journal article" date="2015" name="Nature">
        <title>Complex archaea that bridge the gap between prokaryotes and eukaryotes.</title>
        <authorList>
            <person name="Spang A."/>
            <person name="Saw J.H."/>
            <person name="Jorgensen S.L."/>
            <person name="Zaremba-Niedzwiedzka K."/>
            <person name="Martijn J."/>
            <person name="Lind A.E."/>
            <person name="van Eijk R."/>
            <person name="Schleper C."/>
            <person name="Guy L."/>
            <person name="Ettema T.J."/>
        </authorList>
    </citation>
    <scope>NUCLEOTIDE SEQUENCE</scope>
</reference>
<dbReference type="AlphaFoldDB" id="A0A0F8ZUR5"/>
<name>A0A0F8ZUR5_9ZZZZ</name>
<dbReference type="InterPro" id="IPR007527">
    <property type="entry name" value="Znf_SWIM"/>
</dbReference>
<comment type="caution">
    <text evidence="2">The sequence shown here is derived from an EMBL/GenBank/DDBJ whole genome shotgun (WGS) entry which is preliminary data.</text>
</comment>
<proteinExistence type="predicted"/>
<dbReference type="PROSITE" id="PS50966">
    <property type="entry name" value="ZF_SWIM"/>
    <property type="match status" value="1"/>
</dbReference>